<evidence type="ECO:0008006" key="4">
    <source>
        <dbReference type="Google" id="ProtNLM"/>
    </source>
</evidence>
<evidence type="ECO:0000313" key="2">
    <source>
        <dbReference type="EMBL" id="GAA3768233.1"/>
    </source>
</evidence>
<name>A0ABP7GLQ8_9MICO</name>
<gene>
    <name evidence="2" type="ORF">GCM10022240_20810</name>
</gene>
<reference evidence="3" key="1">
    <citation type="journal article" date="2019" name="Int. J. Syst. Evol. Microbiol.">
        <title>The Global Catalogue of Microorganisms (GCM) 10K type strain sequencing project: providing services to taxonomists for standard genome sequencing and annotation.</title>
        <authorList>
            <consortium name="The Broad Institute Genomics Platform"/>
            <consortium name="The Broad Institute Genome Sequencing Center for Infectious Disease"/>
            <person name="Wu L."/>
            <person name="Ma J."/>
        </authorList>
    </citation>
    <scope>NUCLEOTIDE SEQUENCE [LARGE SCALE GENOMIC DNA]</scope>
    <source>
        <strain evidence="3">JCM 16950</strain>
    </source>
</reference>
<keyword evidence="1" id="KW-1133">Transmembrane helix</keyword>
<feature type="transmembrane region" description="Helical" evidence="1">
    <location>
        <begin position="27"/>
        <end position="48"/>
    </location>
</feature>
<keyword evidence="3" id="KW-1185">Reference proteome</keyword>
<dbReference type="Gene3D" id="3.90.20.10">
    <property type="match status" value="1"/>
</dbReference>
<organism evidence="2 3">
    <name type="scientific">Microbacterium kribbense</name>
    <dbReference type="NCBI Taxonomy" id="433645"/>
    <lineage>
        <taxon>Bacteria</taxon>
        <taxon>Bacillati</taxon>
        <taxon>Actinomycetota</taxon>
        <taxon>Actinomycetes</taxon>
        <taxon>Micrococcales</taxon>
        <taxon>Microbacteriaceae</taxon>
        <taxon>Microbacterium</taxon>
    </lineage>
</organism>
<comment type="caution">
    <text evidence="2">The sequence shown here is derived from an EMBL/GenBank/DDBJ whole genome shotgun (WGS) entry which is preliminary data.</text>
</comment>
<accession>A0ABP7GLQ8</accession>
<keyword evidence="1" id="KW-0812">Transmembrane</keyword>
<dbReference type="EMBL" id="BAABAF010000007">
    <property type="protein sequence ID" value="GAA3768233.1"/>
    <property type="molecule type" value="Genomic_DNA"/>
</dbReference>
<dbReference type="Proteomes" id="UP001500540">
    <property type="component" value="Unassembled WGS sequence"/>
</dbReference>
<protein>
    <recommendedName>
        <fullName evidence="4">DUF2746 domain-containing protein</fullName>
    </recommendedName>
</protein>
<sequence length="122" mass="13376">MRPATVALSAGVGDNEGVNIVTEPQTWVLLGVFTTIMIGGMTLMTTLLSRTMAGNTVALRAEIGKTGIELSGLRREMNVRFEAVDTKFDAMNARIDHLHHEMDSRFEVLDRDIAALTKRVMG</sequence>
<evidence type="ECO:0000313" key="3">
    <source>
        <dbReference type="Proteomes" id="UP001500540"/>
    </source>
</evidence>
<keyword evidence="1" id="KW-0472">Membrane</keyword>
<proteinExistence type="predicted"/>
<evidence type="ECO:0000256" key="1">
    <source>
        <dbReference type="SAM" id="Phobius"/>
    </source>
</evidence>